<dbReference type="Pfam" id="PF08441">
    <property type="entry name" value="Integrin_A_Ig_1"/>
    <property type="match status" value="1"/>
</dbReference>
<evidence type="ECO:0000259" key="17">
    <source>
        <dbReference type="Pfam" id="PF20806"/>
    </source>
</evidence>
<dbReference type="InterPro" id="IPR048285">
    <property type="entry name" value="Integrin_alpha_Ig-like_2"/>
</dbReference>
<dbReference type="Gene3D" id="2.60.40.1530">
    <property type="entry name" value="ntegrin, alpha v. Chain A, domain 4"/>
    <property type="match status" value="1"/>
</dbReference>
<dbReference type="SUPFAM" id="SSF69318">
    <property type="entry name" value="Integrin alpha N-terminal domain"/>
    <property type="match status" value="1"/>
</dbReference>
<protein>
    <submittedName>
        <fullName evidence="18">Integrin alpha-6-like</fullName>
    </submittedName>
</protein>
<comment type="similarity">
    <text evidence="2 13">Belongs to the integrin alpha chain family.</text>
</comment>
<dbReference type="InterPro" id="IPR032695">
    <property type="entry name" value="Integrin_dom_sf"/>
</dbReference>
<feature type="chain" id="PRO_5025709149" evidence="13">
    <location>
        <begin position="23"/>
        <end position="1084"/>
    </location>
</feature>
<feature type="domain" description="Integrin alpha first immunoglubulin-like" evidence="15">
    <location>
        <begin position="466"/>
        <end position="625"/>
    </location>
</feature>
<dbReference type="FunFam" id="1.20.5.930:FF:000005">
    <property type="entry name" value="Integrin, alpha 10"/>
    <property type="match status" value="1"/>
</dbReference>
<keyword evidence="11" id="KW-0325">Glycoprotein</keyword>
<keyword evidence="3 13" id="KW-0812">Transmembrane</keyword>
<dbReference type="InterPro" id="IPR013519">
    <property type="entry name" value="Int_alpha_beta-p"/>
</dbReference>
<dbReference type="InParanoid" id="A0A673CQD8"/>
<dbReference type="Proteomes" id="UP000472271">
    <property type="component" value="Chromosome 17"/>
</dbReference>
<evidence type="ECO:0000256" key="3">
    <source>
        <dbReference type="ARBA" id="ARBA00022692"/>
    </source>
</evidence>
<keyword evidence="7 13" id="KW-1133">Transmembrane helix</keyword>
<evidence type="ECO:0000256" key="7">
    <source>
        <dbReference type="ARBA" id="ARBA00022989"/>
    </source>
</evidence>
<name>A0A673CQD8_9TELE</name>
<dbReference type="Gene3D" id="2.60.40.1460">
    <property type="entry name" value="Integrin domains. Chain A, domain 2"/>
    <property type="match status" value="1"/>
</dbReference>
<dbReference type="Gene3D" id="2.130.10.130">
    <property type="entry name" value="Integrin alpha, N-terminal"/>
    <property type="match status" value="1"/>
</dbReference>
<dbReference type="InterPro" id="IPR013517">
    <property type="entry name" value="FG-GAP"/>
</dbReference>
<dbReference type="GO" id="GO:0098609">
    <property type="term" value="P:cell-cell adhesion"/>
    <property type="evidence" value="ECO:0007669"/>
    <property type="project" value="TreeGrafter"/>
</dbReference>
<dbReference type="GO" id="GO:0005178">
    <property type="term" value="F:integrin binding"/>
    <property type="evidence" value="ECO:0007669"/>
    <property type="project" value="TreeGrafter"/>
</dbReference>
<accession>A0A673CQD8</accession>
<feature type="signal peptide" evidence="13">
    <location>
        <begin position="1"/>
        <end position="22"/>
    </location>
</feature>
<reference evidence="18" key="3">
    <citation type="submission" date="2025-09" db="UniProtKB">
        <authorList>
            <consortium name="Ensembl"/>
        </authorList>
    </citation>
    <scope>IDENTIFICATION</scope>
</reference>
<dbReference type="AlphaFoldDB" id="A0A673CQD8"/>
<dbReference type="GO" id="GO:0033627">
    <property type="term" value="P:cell adhesion mediated by integrin"/>
    <property type="evidence" value="ECO:0007669"/>
    <property type="project" value="TreeGrafter"/>
</dbReference>
<reference evidence="18" key="1">
    <citation type="submission" date="2019-06" db="EMBL/GenBank/DDBJ databases">
        <authorList>
            <consortium name="Wellcome Sanger Institute Data Sharing"/>
        </authorList>
    </citation>
    <scope>NUCLEOTIDE SEQUENCE [LARGE SCALE GENOMIC DNA]</scope>
</reference>
<evidence type="ECO:0000256" key="12">
    <source>
        <dbReference type="PROSITE-ProRule" id="PRU00803"/>
    </source>
</evidence>
<evidence type="ECO:0000313" key="18">
    <source>
        <dbReference type="Ensembl" id="ENSSORP00005055554.1"/>
    </source>
</evidence>
<comment type="subcellular location">
    <subcellularLocation>
        <location evidence="1 13">Membrane</location>
        <topology evidence="1 13">Single-pass type I membrane protein</topology>
    </subcellularLocation>
</comment>
<keyword evidence="5" id="KW-0677">Repeat</keyword>
<dbReference type="Ensembl" id="ENSSORT00005056837.1">
    <property type="protein sequence ID" value="ENSSORP00005055554.1"/>
    <property type="gene ID" value="ENSSORG00005024747.1"/>
</dbReference>
<evidence type="ECO:0000256" key="5">
    <source>
        <dbReference type="ARBA" id="ARBA00022737"/>
    </source>
</evidence>
<evidence type="ECO:0000256" key="13">
    <source>
        <dbReference type="RuleBase" id="RU003762"/>
    </source>
</evidence>
<dbReference type="GO" id="GO:0050900">
    <property type="term" value="P:leukocyte migration"/>
    <property type="evidence" value="ECO:0007669"/>
    <property type="project" value="TreeGrafter"/>
</dbReference>
<feature type="domain" description="Integrin alpha third immunoglobulin-like" evidence="17">
    <location>
        <begin position="783"/>
        <end position="959"/>
    </location>
</feature>
<evidence type="ECO:0000256" key="10">
    <source>
        <dbReference type="ARBA" id="ARBA00023170"/>
    </source>
</evidence>
<dbReference type="Gene3D" id="1.20.5.930">
    <property type="entry name" value="Bicelle-embedded integrin alpha(iib) transmembrane segment"/>
    <property type="match status" value="1"/>
</dbReference>
<dbReference type="SMART" id="SM00191">
    <property type="entry name" value="Int_alpha"/>
    <property type="match status" value="5"/>
</dbReference>
<evidence type="ECO:0000256" key="9">
    <source>
        <dbReference type="ARBA" id="ARBA00023136"/>
    </source>
</evidence>
<feature type="region of interest" description="Disordered" evidence="14">
    <location>
        <begin position="590"/>
        <end position="614"/>
    </location>
</feature>
<proteinExistence type="inferred from homology"/>
<organism evidence="18 19">
    <name type="scientific">Sphaeramia orbicularis</name>
    <name type="common">orbiculate cardinalfish</name>
    <dbReference type="NCBI Taxonomy" id="375764"/>
    <lineage>
        <taxon>Eukaryota</taxon>
        <taxon>Metazoa</taxon>
        <taxon>Chordata</taxon>
        <taxon>Craniata</taxon>
        <taxon>Vertebrata</taxon>
        <taxon>Euteleostomi</taxon>
        <taxon>Actinopterygii</taxon>
        <taxon>Neopterygii</taxon>
        <taxon>Teleostei</taxon>
        <taxon>Neoteleostei</taxon>
        <taxon>Acanthomorphata</taxon>
        <taxon>Gobiaria</taxon>
        <taxon>Kurtiformes</taxon>
        <taxon>Apogonoidei</taxon>
        <taxon>Apogonidae</taxon>
        <taxon>Apogoninae</taxon>
        <taxon>Sphaeramia</taxon>
    </lineage>
</organism>
<dbReference type="Gene3D" id="2.60.40.1510">
    <property type="entry name" value="ntegrin, alpha v. Chain A, domain 3"/>
    <property type="match status" value="1"/>
</dbReference>
<keyword evidence="4 13" id="KW-0732">Signal</keyword>
<feature type="domain" description="Integrin alpha second immunoglobulin-like" evidence="16">
    <location>
        <begin position="627"/>
        <end position="777"/>
    </location>
</feature>
<keyword evidence="6 13" id="KW-0130">Cell adhesion</keyword>
<feature type="repeat" description="FG-GAP" evidence="12">
    <location>
        <begin position="368"/>
        <end position="425"/>
    </location>
</feature>
<dbReference type="PROSITE" id="PS00242">
    <property type="entry name" value="INTEGRIN_ALPHA"/>
    <property type="match status" value="1"/>
</dbReference>
<feature type="repeat" description="FG-GAP" evidence="12">
    <location>
        <begin position="306"/>
        <end position="367"/>
    </location>
</feature>
<dbReference type="InterPro" id="IPR013649">
    <property type="entry name" value="Integrin_alpha_Ig-like_1"/>
</dbReference>
<dbReference type="PANTHER" id="PTHR23220">
    <property type="entry name" value="INTEGRIN ALPHA"/>
    <property type="match status" value="1"/>
</dbReference>
<gene>
    <name evidence="18" type="primary">LOC115437589</name>
</gene>
<evidence type="ECO:0000313" key="19">
    <source>
        <dbReference type="Proteomes" id="UP000472271"/>
    </source>
</evidence>
<dbReference type="PROSITE" id="PS51257">
    <property type="entry name" value="PROKAR_LIPOPROTEIN"/>
    <property type="match status" value="1"/>
</dbReference>
<evidence type="ECO:0000256" key="6">
    <source>
        <dbReference type="ARBA" id="ARBA00022889"/>
    </source>
</evidence>
<evidence type="ECO:0000259" key="15">
    <source>
        <dbReference type="Pfam" id="PF08441"/>
    </source>
</evidence>
<dbReference type="PANTHER" id="PTHR23220:SF9">
    <property type="entry name" value="INTEGRIN ALPHA-6"/>
    <property type="match status" value="1"/>
</dbReference>
<evidence type="ECO:0000256" key="1">
    <source>
        <dbReference type="ARBA" id="ARBA00004479"/>
    </source>
</evidence>
<dbReference type="GO" id="GO:0009897">
    <property type="term" value="C:external side of plasma membrane"/>
    <property type="evidence" value="ECO:0007669"/>
    <property type="project" value="TreeGrafter"/>
</dbReference>
<keyword evidence="9 13" id="KW-0472">Membrane</keyword>
<dbReference type="InterPro" id="IPR018184">
    <property type="entry name" value="Integrin_alpha_C_CS"/>
</dbReference>
<evidence type="ECO:0000256" key="4">
    <source>
        <dbReference type="ARBA" id="ARBA00022729"/>
    </source>
</evidence>
<dbReference type="SUPFAM" id="SSF69179">
    <property type="entry name" value="Integrin domains"/>
    <property type="match status" value="3"/>
</dbReference>
<dbReference type="PROSITE" id="PS51470">
    <property type="entry name" value="FG_GAP"/>
    <property type="match status" value="4"/>
</dbReference>
<feature type="repeat" description="FG-GAP" evidence="12">
    <location>
        <begin position="432"/>
        <end position="481"/>
    </location>
</feature>
<evidence type="ECO:0000256" key="11">
    <source>
        <dbReference type="ARBA" id="ARBA00023180"/>
    </source>
</evidence>
<dbReference type="InterPro" id="IPR048286">
    <property type="entry name" value="Integrin_alpha_Ig-like_3"/>
</dbReference>
<evidence type="ECO:0000256" key="2">
    <source>
        <dbReference type="ARBA" id="ARBA00008054"/>
    </source>
</evidence>
<dbReference type="GO" id="GO:0007229">
    <property type="term" value="P:integrin-mediated signaling pathway"/>
    <property type="evidence" value="ECO:0007669"/>
    <property type="project" value="UniProtKB-KW"/>
</dbReference>
<dbReference type="Pfam" id="PF20805">
    <property type="entry name" value="Integrin_A_Ig_2"/>
    <property type="match status" value="1"/>
</dbReference>
<dbReference type="Pfam" id="PF01839">
    <property type="entry name" value="FG-GAP"/>
    <property type="match status" value="2"/>
</dbReference>
<evidence type="ECO:0000259" key="16">
    <source>
        <dbReference type="Pfam" id="PF20805"/>
    </source>
</evidence>
<dbReference type="PRINTS" id="PR01185">
    <property type="entry name" value="INTEGRINA"/>
</dbReference>
<dbReference type="GO" id="GO:0007160">
    <property type="term" value="P:cell-matrix adhesion"/>
    <property type="evidence" value="ECO:0007669"/>
    <property type="project" value="TreeGrafter"/>
</dbReference>
<dbReference type="InterPro" id="IPR028994">
    <property type="entry name" value="Integrin_alpha_N"/>
</dbReference>
<dbReference type="GO" id="GO:0008305">
    <property type="term" value="C:integrin complex"/>
    <property type="evidence" value="ECO:0007669"/>
    <property type="project" value="InterPro"/>
</dbReference>
<evidence type="ECO:0000256" key="8">
    <source>
        <dbReference type="ARBA" id="ARBA00023037"/>
    </source>
</evidence>
<reference evidence="18" key="2">
    <citation type="submission" date="2025-08" db="UniProtKB">
        <authorList>
            <consortium name="Ensembl"/>
        </authorList>
    </citation>
    <scope>IDENTIFICATION</scope>
</reference>
<evidence type="ECO:0000256" key="14">
    <source>
        <dbReference type="SAM" id="MobiDB-lite"/>
    </source>
</evidence>
<sequence length="1084" mass="119977">MELRVTCGLFLVFLLGCGRLSAFNLDTDNVLQRDGERGSLFGFSLAMHRQLQPVDKRMLLVGAPRARALSDQKAKVTGGLFTCDVGSTSGGCTRIDFDNEGEIPTQTSESKENQWMGVSVNSQGPGGKIVTCAHRYQRRTGVNTLTESRDIIGRCYVLSQDLTIDPLSGEDGGNWHFCDGRRRGHELFGSCQQGVAAAFDKDFHYIIFGAPGAYNWKGIVRLEQNNNTLIDMGIYDDGPFELGDEKEKNPDDVPVPANSYLGFSLDSGMSLTKKGQLTVVAGAPRANHSGAVLLLKAGPDSSKKMEKEFTLEGEGLASSFGYDVAVLDLNGDGWQDIVVGAPQYFEKDGEIGGAVYVYVNKAGRWAKVKPERIDGQKDSMFGMAVESLGDVNQDGYQDFAVGAPYENNGVGSVYIYHGSDKGLRSKKPAQVSMFGYSLAANMDLDKNSYPDLAIGSLSDSVFVYRARPVISIKKEIKVTPKDIDLTKKNCGNSSCLTVEACFTYTANPKNYSPKLTVAYSLEADADHRSKNLMPRATFPEPSDSDKKYQSKGTVTLEKKGKQHCFKRQLAMQENIRDILHPIPIDVSVDIQDSKRKRRQSASPLTPVLDANEPTTSRSEVHFLKEGCGTDNLCQSNLQVKCVYGHRSTDEDTFTKMKEEKGVPVVSLSDQKVIALEVTVTNHNGDDAHEASLVASFPRALSYSAYRSGPEVNCVANKNGSKVECELGHPFKSNAKTTFYIILGTSGISPKTTELEVDFQLKTTSNQTLTPVKAKAKVAIVLQLSVSGFAQPSQVYFTGEVKGESAMKRESDIGSAITHQFRIINLGKRLTDFGTPSLEIEWPKSTADGKWLLYLTNISSKGVEKMECTHDDVVNPLKLELGNTRTRRAVENTQGREEGVFSRFLDKKSKVLSCKDGAKCEKIKCPLRGMDSTASITLNSRLWNSTFIEVQSCIHSFYVNYMHVMKLRICPRWGKMEVARAWPIPCKAGVRLTVFPERRSAQQGGVPWWIIVLSILLGLLLLALLAFVLWKCGFFKRAKYEDKVPSYNAVRIKREERAINPKNGNWENLEKKPWMTTWHDNEHYS</sequence>
<keyword evidence="8 13" id="KW-0401">Integrin</keyword>
<keyword evidence="19" id="KW-1185">Reference proteome</keyword>
<feature type="repeat" description="FG-GAP" evidence="12">
    <location>
        <begin position="247"/>
        <end position="304"/>
    </location>
</feature>
<feature type="transmembrane region" description="Helical" evidence="13">
    <location>
        <begin position="1007"/>
        <end position="1029"/>
    </location>
</feature>
<dbReference type="InterPro" id="IPR000413">
    <property type="entry name" value="Integrin_alpha"/>
</dbReference>
<keyword evidence="10 13" id="KW-0675">Receptor</keyword>
<dbReference type="Pfam" id="PF20806">
    <property type="entry name" value="Integrin_A_Ig_3"/>
    <property type="match status" value="1"/>
</dbReference>